<evidence type="ECO:0000313" key="3">
    <source>
        <dbReference type="Proteomes" id="UP000245768"/>
    </source>
</evidence>
<protein>
    <submittedName>
        <fullName evidence="2">FAD dependent oxidoreductase</fullName>
    </submittedName>
</protein>
<accession>A0A316YF11</accession>
<dbReference type="GeneID" id="37045247"/>
<dbReference type="EMBL" id="KZ819643">
    <property type="protein sequence ID" value="PWN86643.1"/>
    <property type="molecule type" value="Genomic_DNA"/>
</dbReference>
<dbReference type="AlphaFoldDB" id="A0A316YF11"/>
<keyword evidence="3" id="KW-1185">Reference proteome</keyword>
<dbReference type="RefSeq" id="XP_025373841.1">
    <property type="nucleotide sequence ID" value="XM_025523331.1"/>
</dbReference>
<dbReference type="SUPFAM" id="SSF51905">
    <property type="entry name" value="FAD/NAD(P)-binding domain"/>
    <property type="match status" value="1"/>
</dbReference>
<dbReference type="InParanoid" id="A0A316YF11"/>
<dbReference type="OrthoDB" id="429143at2759"/>
<proteinExistence type="predicted"/>
<dbReference type="Gene3D" id="3.50.50.60">
    <property type="entry name" value="FAD/NAD(P)-binding domain"/>
    <property type="match status" value="1"/>
</dbReference>
<evidence type="ECO:0000259" key="1">
    <source>
        <dbReference type="Pfam" id="PF01266"/>
    </source>
</evidence>
<gene>
    <name evidence="2" type="ORF">FA10DRAFT_276603</name>
</gene>
<dbReference type="GO" id="GO:0005737">
    <property type="term" value="C:cytoplasm"/>
    <property type="evidence" value="ECO:0007669"/>
    <property type="project" value="TreeGrafter"/>
</dbReference>
<dbReference type="Proteomes" id="UP000245768">
    <property type="component" value="Unassembled WGS sequence"/>
</dbReference>
<evidence type="ECO:0000313" key="2">
    <source>
        <dbReference type="EMBL" id="PWN86643.1"/>
    </source>
</evidence>
<dbReference type="Pfam" id="PF01266">
    <property type="entry name" value="DAO"/>
    <property type="match status" value="1"/>
</dbReference>
<dbReference type="InterPro" id="IPR036188">
    <property type="entry name" value="FAD/NAD-bd_sf"/>
</dbReference>
<feature type="domain" description="FAD dependent oxidoreductase" evidence="1">
    <location>
        <begin position="35"/>
        <end position="414"/>
    </location>
</feature>
<dbReference type="Gene3D" id="3.30.9.10">
    <property type="entry name" value="D-Amino Acid Oxidase, subunit A, domain 2"/>
    <property type="match status" value="1"/>
</dbReference>
<dbReference type="STRING" id="215250.A0A316YF11"/>
<dbReference type="InterPro" id="IPR006076">
    <property type="entry name" value="FAD-dep_OxRdtase"/>
</dbReference>
<name>A0A316YF11_9BASI</name>
<dbReference type="PANTHER" id="PTHR13847:SF279">
    <property type="entry name" value="FAD DEPENDENT OXIDOREDUCTASE DOMAIN-CONTAINING PROTEIN-RELATED"/>
    <property type="match status" value="1"/>
</dbReference>
<reference evidence="2 3" key="1">
    <citation type="journal article" date="2018" name="Mol. Biol. Evol.">
        <title>Broad Genomic Sampling Reveals a Smut Pathogenic Ancestry of the Fungal Clade Ustilaginomycotina.</title>
        <authorList>
            <person name="Kijpornyongpan T."/>
            <person name="Mondo S.J."/>
            <person name="Barry K."/>
            <person name="Sandor L."/>
            <person name="Lee J."/>
            <person name="Lipzen A."/>
            <person name="Pangilinan J."/>
            <person name="LaButti K."/>
            <person name="Hainaut M."/>
            <person name="Henrissat B."/>
            <person name="Grigoriev I.V."/>
            <person name="Spatafora J.W."/>
            <person name="Aime M.C."/>
        </authorList>
    </citation>
    <scope>NUCLEOTIDE SEQUENCE [LARGE SCALE GENOMIC DNA]</scope>
    <source>
        <strain evidence="2 3">MCA 4198</strain>
    </source>
</reference>
<organism evidence="2 3">
    <name type="scientific">Acaromyces ingoldii</name>
    <dbReference type="NCBI Taxonomy" id="215250"/>
    <lineage>
        <taxon>Eukaryota</taxon>
        <taxon>Fungi</taxon>
        <taxon>Dikarya</taxon>
        <taxon>Basidiomycota</taxon>
        <taxon>Ustilaginomycotina</taxon>
        <taxon>Exobasidiomycetes</taxon>
        <taxon>Exobasidiales</taxon>
        <taxon>Cryptobasidiaceae</taxon>
        <taxon>Acaromyces</taxon>
    </lineage>
</organism>
<dbReference type="PANTHER" id="PTHR13847">
    <property type="entry name" value="SARCOSINE DEHYDROGENASE-RELATED"/>
    <property type="match status" value="1"/>
</dbReference>
<sequence length="453" mass="48876">MLLPRADRTEPFWLSERDDAVADMQTRPALPHEVDIVVVGSGLSGALAVHHLTKAGEQSGGQQQLLLLDAQRLCEGATARNGGHCKPLTYLGFRAEAARHGAKTADEMYSFEAAHLAAYAELVRSEDLDCDMHVTRACDVFMDGADAAEAKKDYDERKRLFPASMARDDVREVSDVDELARMTGIKGGNSSPSARGKLDVFTHTPVHRIDESAPAGRGYTVVTDKGPVRTQSIIVCANAWTAGILPLFQDKIVPVRGTVCSVRPSANHRVGAQEGHGPLKMTYGIRHGPGEMDYTIPRQGRGRVPGMGDQSIILGGAKGVFNRDLAAWYSNNDDATLIPGTREYFTSLLPRVFKDWKVQDGQGEVERIWTGVLGYSHDLLPYVGRMGPGLYVSAGFTGHGMPRIPACSEAVAHMALSELRQGTTPSKALASPVNRILGALGVPERAAARESSL</sequence>